<organism evidence="3 4">
    <name type="scientific">Ensifer adhaerens</name>
    <name type="common">Sinorhizobium morelense</name>
    <dbReference type="NCBI Taxonomy" id="106592"/>
    <lineage>
        <taxon>Bacteria</taxon>
        <taxon>Pseudomonadati</taxon>
        <taxon>Pseudomonadota</taxon>
        <taxon>Alphaproteobacteria</taxon>
        <taxon>Hyphomicrobiales</taxon>
        <taxon>Rhizobiaceae</taxon>
        <taxon>Sinorhizobium/Ensifer group</taxon>
        <taxon>Ensifer</taxon>
    </lineage>
</organism>
<name>A0ABY8HVK2_ENSAD</name>
<evidence type="ECO:0000313" key="4">
    <source>
        <dbReference type="Proteomes" id="UP001214094"/>
    </source>
</evidence>
<dbReference type="GeneID" id="32091709"/>
<dbReference type="Gene3D" id="3.30.1340.30">
    <property type="match status" value="1"/>
</dbReference>
<dbReference type="InterPro" id="IPR007055">
    <property type="entry name" value="BON_dom"/>
</dbReference>
<accession>A0ABY8HVK2</accession>
<gene>
    <name evidence="3" type="ORF">P4B07_31315</name>
</gene>
<evidence type="ECO:0000256" key="1">
    <source>
        <dbReference type="SAM" id="MobiDB-lite"/>
    </source>
</evidence>
<keyword evidence="4" id="KW-1185">Reference proteome</keyword>
<evidence type="ECO:0000259" key="2">
    <source>
        <dbReference type="PROSITE" id="PS50914"/>
    </source>
</evidence>
<evidence type="ECO:0000313" key="3">
    <source>
        <dbReference type="EMBL" id="WFP95512.1"/>
    </source>
</evidence>
<feature type="region of interest" description="Disordered" evidence="1">
    <location>
        <begin position="53"/>
        <end position="73"/>
    </location>
</feature>
<reference evidence="3 4" key="1">
    <citation type="submission" date="2023-03" db="EMBL/GenBank/DDBJ databases">
        <title>Comparative genome and transcriptome analysis combination mining strategies for increasing vitamin B12 production of Ensifer adhaerens strain.</title>
        <authorList>
            <person name="Yongheng L."/>
        </authorList>
    </citation>
    <scope>NUCLEOTIDE SEQUENCE [LARGE SCALE GENOMIC DNA]</scope>
    <source>
        <strain evidence="3 4">Casida A-T305</strain>
        <plasmid evidence="3 4">unnamedB</plasmid>
    </source>
</reference>
<dbReference type="EMBL" id="CP121310">
    <property type="protein sequence ID" value="WFP95512.1"/>
    <property type="molecule type" value="Genomic_DNA"/>
</dbReference>
<feature type="domain" description="BON" evidence="2">
    <location>
        <begin position="1"/>
        <end position="48"/>
    </location>
</feature>
<protein>
    <submittedName>
        <fullName evidence="3">BON domain-containing protein</fullName>
    </submittedName>
</protein>
<keyword evidence="3" id="KW-0614">Plasmid</keyword>
<dbReference type="RefSeq" id="WP_082566427.1">
    <property type="nucleotide sequence ID" value="NZ_CP015882.1"/>
</dbReference>
<proteinExistence type="predicted"/>
<dbReference type="Pfam" id="PF04972">
    <property type="entry name" value="BON"/>
    <property type="match status" value="1"/>
</dbReference>
<geneLocation type="plasmid" evidence="3 4">
    <name>unnamedB</name>
</geneLocation>
<dbReference type="Proteomes" id="UP001214094">
    <property type="component" value="Plasmid unnamedB"/>
</dbReference>
<sequence>MSSDVAVASGEVTLAWEVSSRQAKHRAEDCAELFSGVPHVQNNLRVRSTTKTVTVPLGNPPDKVAQPHSFERP</sequence>
<dbReference type="PROSITE" id="PS50914">
    <property type="entry name" value="BON"/>
    <property type="match status" value="1"/>
</dbReference>